<dbReference type="Gene3D" id="3.40.50.1820">
    <property type="entry name" value="alpha/beta hydrolase"/>
    <property type="match status" value="1"/>
</dbReference>
<keyword evidence="3" id="KW-1185">Reference proteome</keyword>
<dbReference type="InterPro" id="IPR001054">
    <property type="entry name" value="A/G_cyclase"/>
</dbReference>
<dbReference type="EMBL" id="JARXVC010000009">
    <property type="protein sequence ID" value="MDH6282315.1"/>
    <property type="molecule type" value="Genomic_DNA"/>
</dbReference>
<dbReference type="Gene3D" id="3.30.70.1230">
    <property type="entry name" value="Nucleotide cyclase"/>
    <property type="match status" value="1"/>
</dbReference>
<organism evidence="2 3">
    <name type="scientific">Prescottella agglutinans</name>
    <dbReference type="NCBI Taxonomy" id="1644129"/>
    <lineage>
        <taxon>Bacteria</taxon>
        <taxon>Bacillati</taxon>
        <taxon>Actinomycetota</taxon>
        <taxon>Actinomycetes</taxon>
        <taxon>Mycobacteriales</taxon>
        <taxon>Nocardiaceae</taxon>
        <taxon>Prescottella</taxon>
    </lineage>
</organism>
<comment type="caution">
    <text evidence="2">The sequence shown here is derived from an EMBL/GenBank/DDBJ whole genome shotgun (WGS) entry which is preliminary data.</text>
</comment>
<dbReference type="PANTHER" id="PTHR43433">
    <property type="entry name" value="HYDROLASE, ALPHA/BETA FOLD FAMILY PROTEIN"/>
    <property type="match status" value="1"/>
</dbReference>
<evidence type="ECO:0000313" key="3">
    <source>
        <dbReference type="Proteomes" id="UP001160334"/>
    </source>
</evidence>
<dbReference type="CDD" id="cd07302">
    <property type="entry name" value="CHD"/>
    <property type="match status" value="1"/>
</dbReference>
<evidence type="ECO:0000313" key="2">
    <source>
        <dbReference type="EMBL" id="MDH6282315.1"/>
    </source>
</evidence>
<name>A0ABT6MDC3_9NOCA</name>
<dbReference type="InterPro" id="IPR029787">
    <property type="entry name" value="Nucleotide_cyclase"/>
</dbReference>
<dbReference type="PANTHER" id="PTHR43433:SF8">
    <property type="entry name" value="BIFUNCTIONAL LIPASE_ADENYLATE CYCLASE LIPJ"/>
    <property type="match status" value="1"/>
</dbReference>
<dbReference type="Proteomes" id="UP001160334">
    <property type="component" value="Unassembled WGS sequence"/>
</dbReference>
<sequence length="524" mass="57166">MCGKFERWDRARPGRRRISRTEGHGYAWIMYPPGTRYVERDGHALAYQVVGDGDADVVLFLEIGLHPDLMWTDPHIHYVFERAATFCRMVYFQRRGFGLSDPVDHVPTLEEQADDVLAVMNAVGIRHATLVGIGSTCGPLALIAARAPDRVTGLVLQQPFVEGALREGVDLPRGWTVAARDRFVDGWRAVYDDWGSGGVIAMWDPTQDSPFNRRLMALLERCSATPATARAHLEWLFRIDYFDTLSSIQCPTRVLHSARSAVPLEASRQIAAAIPHGALHVLPPLPPGTSMGEGWIPVLDHIEVVATGARRPVDAERYLASLLFTDVAGSTVTLARIGDGRYRDLRAAHERQVRNEVEQAGGRLVNVAGDGTLSVFEGPAAAVQCARTVCGQAAELGFGVRAGVHTGEVEGVGTELTGMTLHVGARIGAAAGPGEVLVSRRVRDLVVGSGLSFHDRGEHDLKGVPGHWRLYALVETDDDSRAVSRNPLSLKMIDRLVLGTARRAPQLLRAAGRIAAARRNRRTR</sequence>
<protein>
    <submittedName>
        <fullName evidence="2">Class 3 adenylate cyclase</fullName>
    </submittedName>
</protein>
<accession>A0ABT6MDC3</accession>
<dbReference type="PROSITE" id="PS50125">
    <property type="entry name" value="GUANYLATE_CYCLASE_2"/>
    <property type="match status" value="1"/>
</dbReference>
<dbReference type="SUPFAM" id="SSF53474">
    <property type="entry name" value="alpha/beta-Hydrolases"/>
    <property type="match status" value="1"/>
</dbReference>
<feature type="domain" description="Guanylate cyclase" evidence="1">
    <location>
        <begin position="321"/>
        <end position="428"/>
    </location>
</feature>
<evidence type="ECO:0000259" key="1">
    <source>
        <dbReference type="PROSITE" id="PS50125"/>
    </source>
</evidence>
<dbReference type="InterPro" id="IPR029058">
    <property type="entry name" value="AB_hydrolase_fold"/>
</dbReference>
<gene>
    <name evidence="2" type="ORF">M2280_003543</name>
</gene>
<dbReference type="SUPFAM" id="SSF55073">
    <property type="entry name" value="Nucleotide cyclase"/>
    <property type="match status" value="1"/>
</dbReference>
<proteinExistence type="predicted"/>
<reference evidence="2 3" key="1">
    <citation type="submission" date="2023-04" db="EMBL/GenBank/DDBJ databases">
        <title>Forest soil microbial communities from Buena Vista Peninsula, Colon Province, Panama.</title>
        <authorList>
            <person name="Bouskill N."/>
        </authorList>
    </citation>
    <scope>NUCLEOTIDE SEQUENCE [LARGE SCALE GENOMIC DNA]</scope>
    <source>
        <strain evidence="2 3">CFH S0262</strain>
    </source>
</reference>
<dbReference type="InterPro" id="IPR050471">
    <property type="entry name" value="AB_hydrolase"/>
</dbReference>